<dbReference type="EMBL" id="CAADIO010000004">
    <property type="protein sequence ID" value="VFR81204.1"/>
    <property type="molecule type" value="Genomic_DNA"/>
</dbReference>
<sequence length="127" mass="13799">MAATVELLDFLAPAVAGMPPADKEKALELAKSHRPKCLPPAKQDEAQVWYAAWVLYRIKQQRVADESSVMPTPGVVSEKEGDLARTYGRVEGAEDPAGFYGQYHALARLCGMGAITVGTAYRGYRCP</sequence>
<gene>
    <name evidence="1" type="ORF">RAN3_2537</name>
</gene>
<dbReference type="Pfam" id="PF13262">
    <property type="entry name" value="DUF4054"/>
    <property type="match status" value="1"/>
</dbReference>
<proteinExistence type="predicted"/>
<dbReference type="AlphaFoldDB" id="A0A484U2Q7"/>
<evidence type="ECO:0000313" key="1">
    <source>
        <dbReference type="EMBL" id="VFR81204.1"/>
    </source>
</evidence>
<dbReference type="InterPro" id="IPR025127">
    <property type="entry name" value="DUF4054"/>
</dbReference>
<name>A0A484U2Q7_9ZZZZ</name>
<protein>
    <submittedName>
        <fullName evidence="1">Uncharacterized protein</fullName>
    </submittedName>
</protein>
<accession>A0A484U2Q7</accession>
<reference evidence="1" key="1">
    <citation type="submission" date="2019-03" db="EMBL/GenBank/DDBJ databases">
        <authorList>
            <person name="Danneels B."/>
        </authorList>
    </citation>
    <scope>NUCLEOTIDE SEQUENCE</scope>
</reference>
<organism evidence="1">
    <name type="scientific">plant metagenome</name>
    <dbReference type="NCBI Taxonomy" id="1297885"/>
    <lineage>
        <taxon>unclassified sequences</taxon>
        <taxon>metagenomes</taxon>
        <taxon>organismal metagenomes</taxon>
    </lineage>
</organism>